<evidence type="ECO:0000313" key="4">
    <source>
        <dbReference type="EMBL" id="KRX35280.1"/>
    </source>
</evidence>
<proteinExistence type="inferred from homology"/>
<dbReference type="GO" id="GO:0006309">
    <property type="term" value="P:apoptotic DNA fragmentation"/>
    <property type="evidence" value="ECO:0007669"/>
    <property type="project" value="TreeGrafter"/>
</dbReference>
<dbReference type="GO" id="GO:0004531">
    <property type="term" value="F:deoxyribonuclease II activity"/>
    <property type="evidence" value="ECO:0007669"/>
    <property type="project" value="InterPro"/>
</dbReference>
<dbReference type="PANTHER" id="PTHR10858">
    <property type="entry name" value="DEOXYRIBONUCLEASE II"/>
    <property type="match status" value="1"/>
</dbReference>
<comment type="similarity">
    <text evidence="1">Belongs to the DNase II family.</text>
</comment>
<dbReference type="AlphaFoldDB" id="A0A0V0T8P6"/>
<feature type="signal peptide" evidence="3">
    <location>
        <begin position="1"/>
        <end position="27"/>
    </location>
</feature>
<keyword evidence="2" id="KW-0378">Hydrolase</keyword>
<dbReference type="PANTHER" id="PTHR10858:SF23">
    <property type="entry name" value="DEOXYRIBONUCLEASE II"/>
    <property type="match status" value="1"/>
</dbReference>
<dbReference type="Proteomes" id="UP000055048">
    <property type="component" value="Unassembled WGS sequence"/>
</dbReference>
<organism evidence="4 5">
    <name type="scientific">Trichinella murrelli</name>
    <dbReference type="NCBI Taxonomy" id="144512"/>
    <lineage>
        <taxon>Eukaryota</taxon>
        <taxon>Metazoa</taxon>
        <taxon>Ecdysozoa</taxon>
        <taxon>Nematoda</taxon>
        <taxon>Enoplea</taxon>
        <taxon>Dorylaimia</taxon>
        <taxon>Trichinellida</taxon>
        <taxon>Trichinellidae</taxon>
        <taxon>Trichinella</taxon>
    </lineage>
</organism>
<gene>
    <name evidence="4" type="primary">DNASE2B</name>
    <name evidence="4" type="ORF">T05_1933</name>
</gene>
<reference evidence="4 5" key="1">
    <citation type="submission" date="2015-01" db="EMBL/GenBank/DDBJ databases">
        <title>Evolution of Trichinella species and genotypes.</title>
        <authorList>
            <person name="Korhonen P.K."/>
            <person name="Edoardo P."/>
            <person name="Giuseppe L.R."/>
            <person name="Gasser R.B."/>
        </authorList>
    </citation>
    <scope>NUCLEOTIDE SEQUENCE [LARGE SCALE GENOMIC DNA]</scope>
    <source>
        <strain evidence="4">ISS417</strain>
    </source>
</reference>
<evidence type="ECO:0000256" key="1">
    <source>
        <dbReference type="ARBA" id="ARBA00007527"/>
    </source>
</evidence>
<dbReference type="OrthoDB" id="5916554at2759"/>
<evidence type="ECO:0000313" key="5">
    <source>
        <dbReference type="Proteomes" id="UP000055048"/>
    </source>
</evidence>
<dbReference type="Pfam" id="PF03265">
    <property type="entry name" value="DNase_II"/>
    <property type="match status" value="1"/>
</dbReference>
<dbReference type="InterPro" id="IPR004947">
    <property type="entry name" value="DNase_II"/>
</dbReference>
<protein>
    <submittedName>
        <fullName evidence="4">Deoxyribonuclease-2-beta</fullName>
    </submittedName>
</protein>
<keyword evidence="3" id="KW-0732">Signal</keyword>
<keyword evidence="5" id="KW-1185">Reference proteome</keyword>
<sequence length="362" mass="40363">MTLRKSFNVYNMCIFLLWFTFPNHSAATTKCQNLNGNNNADWAILYKAPAQLRGMTLIAGGGAVNWVANPVDVTQMADHSFGKVLEHVIAENAANKFIAYNNIPPDVPKVNTKSNSKGLLMMNPQPADEASWIVHTVPGFPKALRGYLFPPEEIQKGHLFICLTIKESEIDAIAMTLKIATPLIYHNDIPAEQINSRPNLKKLVSDESRILPPLTVTQEISTEAPGGLKITIYSKGEKSRYAMNAFIHLKNPILEIYRKMLAKKLKTTIKVWTTRDKTLKSDCRILGRNIRLVTSPIAVNGHANSLENDVSQWLVSDPGNKFCVIDKPYHKSQAKEPAMALCIDAEGIYTRFNEMAANLENC</sequence>
<name>A0A0V0T8P6_9BILA</name>
<evidence type="ECO:0000256" key="2">
    <source>
        <dbReference type="ARBA" id="ARBA00022801"/>
    </source>
</evidence>
<feature type="chain" id="PRO_5006869166" evidence="3">
    <location>
        <begin position="28"/>
        <end position="362"/>
    </location>
</feature>
<evidence type="ECO:0000256" key="3">
    <source>
        <dbReference type="SAM" id="SignalP"/>
    </source>
</evidence>
<comment type="caution">
    <text evidence="4">The sequence shown here is derived from an EMBL/GenBank/DDBJ whole genome shotgun (WGS) entry which is preliminary data.</text>
</comment>
<dbReference type="EMBL" id="JYDJ01000455">
    <property type="protein sequence ID" value="KRX35280.1"/>
    <property type="molecule type" value="Genomic_DNA"/>
</dbReference>
<accession>A0A0V0T8P6</accession>